<dbReference type="InterPro" id="IPR050109">
    <property type="entry name" value="HTH-type_TetR-like_transc_reg"/>
</dbReference>
<evidence type="ECO:0000256" key="2">
    <source>
        <dbReference type="ARBA" id="ARBA00023125"/>
    </source>
</evidence>
<gene>
    <name evidence="6" type="ORF">JR064_16605</name>
</gene>
<dbReference type="Gene3D" id="1.10.10.60">
    <property type="entry name" value="Homeodomain-like"/>
    <property type="match status" value="1"/>
</dbReference>
<keyword evidence="3" id="KW-0804">Transcription</keyword>
<organism evidence="6 7">
    <name type="scientific">Xanthomonas bonasiae</name>
    <dbReference type="NCBI Taxonomy" id="2810351"/>
    <lineage>
        <taxon>Bacteria</taxon>
        <taxon>Pseudomonadati</taxon>
        <taxon>Pseudomonadota</taxon>
        <taxon>Gammaproteobacteria</taxon>
        <taxon>Lysobacterales</taxon>
        <taxon>Lysobacteraceae</taxon>
        <taxon>Xanthomonas</taxon>
    </lineage>
</organism>
<dbReference type="Proteomes" id="UP000695802">
    <property type="component" value="Unassembled WGS sequence"/>
</dbReference>
<evidence type="ECO:0000259" key="5">
    <source>
        <dbReference type="PROSITE" id="PS50977"/>
    </source>
</evidence>
<evidence type="ECO:0000256" key="3">
    <source>
        <dbReference type="ARBA" id="ARBA00023163"/>
    </source>
</evidence>
<dbReference type="Pfam" id="PF00440">
    <property type="entry name" value="TetR_N"/>
    <property type="match status" value="1"/>
</dbReference>
<accession>A0ABS3B5E0</accession>
<dbReference type="PANTHER" id="PTHR30055">
    <property type="entry name" value="HTH-TYPE TRANSCRIPTIONAL REGULATOR RUTR"/>
    <property type="match status" value="1"/>
</dbReference>
<dbReference type="SUPFAM" id="SSF46689">
    <property type="entry name" value="Homeodomain-like"/>
    <property type="match status" value="1"/>
</dbReference>
<protein>
    <submittedName>
        <fullName evidence="6">TetR family transcriptional regulator</fullName>
    </submittedName>
</protein>
<dbReference type="SUPFAM" id="SSF48498">
    <property type="entry name" value="Tetracyclin repressor-like, C-terminal domain"/>
    <property type="match status" value="1"/>
</dbReference>
<sequence>MAKTTRGTPRREASLSREQIVEASIALLDSGGEGGLTFRALSERLATGPGALYWHVADKRDLLTAACDAIVARTLHAPSADATPEAAIRALALGMFDAIDAHPWMGSALNRAPGESPIVRIVERIGQQLRALGVPDHEQWAAVSALLSYILGVAGQNAANTQLARTRGIVRSDFLDAVATAWSRLDADAYPFVRGMAGQLRTHDDRMDFLAGIDLILHGVAARRAQAQPAIAAARRIATKKK</sequence>
<keyword evidence="2 4" id="KW-0238">DNA-binding</keyword>
<evidence type="ECO:0000256" key="4">
    <source>
        <dbReference type="PROSITE-ProRule" id="PRU00335"/>
    </source>
</evidence>
<dbReference type="PANTHER" id="PTHR30055:SF151">
    <property type="entry name" value="TRANSCRIPTIONAL REGULATORY PROTEIN"/>
    <property type="match status" value="1"/>
</dbReference>
<name>A0ABS3B5E0_9XANT</name>
<comment type="caution">
    <text evidence="6">The sequence shown here is derived from an EMBL/GenBank/DDBJ whole genome shotgun (WGS) entry which is preliminary data.</text>
</comment>
<dbReference type="EMBL" id="JAFIWB010000021">
    <property type="protein sequence ID" value="MBN6103792.1"/>
    <property type="molecule type" value="Genomic_DNA"/>
</dbReference>
<evidence type="ECO:0000313" key="6">
    <source>
        <dbReference type="EMBL" id="MBN6103792.1"/>
    </source>
</evidence>
<dbReference type="InterPro" id="IPR036271">
    <property type="entry name" value="Tet_transcr_reg_TetR-rel_C_sf"/>
</dbReference>
<proteinExistence type="predicted"/>
<reference evidence="6 7" key="1">
    <citation type="submission" date="2021-02" db="EMBL/GenBank/DDBJ databases">
        <title>Taxonomically Unique Crown Gall-Associated Xanthomonas Stains Have Deficiency in Virulence Repertories.</title>
        <authorList>
            <person name="Mafakheri H."/>
            <person name="Taghavi S.M."/>
            <person name="Dimkic I."/>
            <person name="Nemanja K."/>
            <person name="Osdaghi E."/>
        </authorList>
    </citation>
    <scope>NUCLEOTIDE SEQUENCE [LARGE SCALE GENOMIC DNA]</scope>
    <source>
        <strain evidence="6 7">FX4</strain>
    </source>
</reference>
<dbReference type="InterPro" id="IPR009057">
    <property type="entry name" value="Homeodomain-like_sf"/>
</dbReference>
<evidence type="ECO:0000256" key="1">
    <source>
        <dbReference type="ARBA" id="ARBA00023015"/>
    </source>
</evidence>
<dbReference type="RefSeq" id="WP_206230478.1">
    <property type="nucleotide sequence ID" value="NZ_JAFIWB010000021.1"/>
</dbReference>
<keyword evidence="1" id="KW-0805">Transcription regulation</keyword>
<feature type="DNA-binding region" description="H-T-H motif" evidence="4">
    <location>
        <begin position="37"/>
        <end position="56"/>
    </location>
</feature>
<dbReference type="PROSITE" id="PS50977">
    <property type="entry name" value="HTH_TETR_2"/>
    <property type="match status" value="1"/>
</dbReference>
<dbReference type="InterPro" id="IPR004111">
    <property type="entry name" value="Repressor_TetR_C"/>
</dbReference>
<dbReference type="InterPro" id="IPR001647">
    <property type="entry name" value="HTH_TetR"/>
</dbReference>
<dbReference type="Pfam" id="PF02909">
    <property type="entry name" value="TetR_C_1"/>
    <property type="match status" value="1"/>
</dbReference>
<keyword evidence="7" id="KW-1185">Reference proteome</keyword>
<feature type="domain" description="HTH tetR-type" evidence="5">
    <location>
        <begin position="14"/>
        <end position="74"/>
    </location>
</feature>
<dbReference type="Gene3D" id="1.10.357.10">
    <property type="entry name" value="Tetracycline Repressor, domain 2"/>
    <property type="match status" value="1"/>
</dbReference>
<evidence type="ECO:0000313" key="7">
    <source>
        <dbReference type="Proteomes" id="UP000695802"/>
    </source>
</evidence>